<dbReference type="RefSeq" id="WP_058311688.1">
    <property type="nucleotide sequence ID" value="NZ_CYTW01000002.1"/>
</dbReference>
<evidence type="ECO:0000256" key="1">
    <source>
        <dbReference type="ARBA" id="ARBA00022842"/>
    </source>
</evidence>
<proteinExistence type="predicted"/>
<gene>
    <name evidence="3" type="ORF">PH7735_02527</name>
</gene>
<protein>
    <submittedName>
        <fullName evidence="3">Bifunctional N-acetylglucosamine-1-phosphate uridyltransferase/glucosamine-1-phosphate acetyltransferase</fullName>
    </submittedName>
</protein>
<keyword evidence="4" id="KW-1185">Reference proteome</keyword>
<dbReference type="SUPFAM" id="SSF53448">
    <property type="entry name" value="Nucleotide-diphospho-sugar transferases"/>
    <property type="match status" value="1"/>
</dbReference>
<dbReference type="Pfam" id="PF12804">
    <property type="entry name" value="NTP_transf_3"/>
    <property type="match status" value="1"/>
</dbReference>
<evidence type="ECO:0000313" key="3">
    <source>
        <dbReference type="EMBL" id="CUK02057.1"/>
    </source>
</evidence>
<accession>A0A0P1IAR2</accession>
<name>A0A0P1IAR2_9RHOB</name>
<dbReference type="STRING" id="1715693.PH7735_02527"/>
<sequence length="201" mass="21521">MTDVAAIILAAGLSRRMGTNNKLLLPVGGIPMIRHVVMQYRSALSGPITVVTGHEAPRVTAALEDLEVDCAFHAGFEQGQQTSVAFGLSKCPDAEVVLIGLGDQPYLRAEDITTLVEAHHNAAPNKISIPALDGTRGTPIAVPRALRPRLTADPSRPGCMRFTRDNPQLVQRHGLTARGFYCDVDTPDAYALVSNEEDALS</sequence>
<dbReference type="GO" id="GO:0016779">
    <property type="term" value="F:nucleotidyltransferase activity"/>
    <property type="evidence" value="ECO:0007669"/>
    <property type="project" value="UniProtKB-ARBA"/>
</dbReference>
<keyword evidence="1" id="KW-0460">Magnesium</keyword>
<keyword evidence="3" id="KW-0808">Transferase</keyword>
<organism evidence="3 4">
    <name type="scientific">Shimia thalassica</name>
    <dbReference type="NCBI Taxonomy" id="1715693"/>
    <lineage>
        <taxon>Bacteria</taxon>
        <taxon>Pseudomonadati</taxon>
        <taxon>Pseudomonadota</taxon>
        <taxon>Alphaproteobacteria</taxon>
        <taxon>Rhodobacterales</taxon>
        <taxon>Roseobacteraceae</taxon>
    </lineage>
</organism>
<evidence type="ECO:0000259" key="2">
    <source>
        <dbReference type="Pfam" id="PF12804"/>
    </source>
</evidence>
<dbReference type="EMBL" id="CYTW01000002">
    <property type="protein sequence ID" value="CUK02057.1"/>
    <property type="molecule type" value="Genomic_DNA"/>
</dbReference>
<dbReference type="PANTHER" id="PTHR43777">
    <property type="entry name" value="MOLYBDENUM COFACTOR CYTIDYLYLTRANSFERASE"/>
    <property type="match status" value="1"/>
</dbReference>
<dbReference type="PANTHER" id="PTHR43777:SF1">
    <property type="entry name" value="MOLYBDENUM COFACTOR CYTIDYLYLTRANSFERASE"/>
    <property type="match status" value="1"/>
</dbReference>
<dbReference type="AlphaFoldDB" id="A0A0P1IAR2"/>
<evidence type="ECO:0000313" key="4">
    <source>
        <dbReference type="Proteomes" id="UP000051870"/>
    </source>
</evidence>
<reference evidence="4" key="1">
    <citation type="submission" date="2015-09" db="EMBL/GenBank/DDBJ databases">
        <authorList>
            <person name="Rodrigo-Torres Lidia"/>
            <person name="Arahal R.David."/>
        </authorList>
    </citation>
    <scope>NUCLEOTIDE SEQUENCE [LARGE SCALE GENOMIC DNA]</scope>
    <source>
        <strain evidence="4">CECT 7735</strain>
    </source>
</reference>
<dbReference type="GeneID" id="83881545"/>
<dbReference type="CDD" id="cd04182">
    <property type="entry name" value="GT_2_like_f"/>
    <property type="match status" value="1"/>
</dbReference>
<feature type="domain" description="MobA-like NTP transferase" evidence="2">
    <location>
        <begin position="6"/>
        <end position="164"/>
    </location>
</feature>
<dbReference type="Gene3D" id="3.90.550.10">
    <property type="entry name" value="Spore Coat Polysaccharide Biosynthesis Protein SpsA, Chain A"/>
    <property type="match status" value="1"/>
</dbReference>
<dbReference type="InterPro" id="IPR029044">
    <property type="entry name" value="Nucleotide-diphossugar_trans"/>
</dbReference>
<dbReference type="Proteomes" id="UP000051870">
    <property type="component" value="Unassembled WGS sequence"/>
</dbReference>
<dbReference type="InterPro" id="IPR025877">
    <property type="entry name" value="MobA-like_NTP_Trfase"/>
</dbReference>